<evidence type="ECO:0000256" key="1">
    <source>
        <dbReference type="ARBA" id="ARBA00009986"/>
    </source>
</evidence>
<sequence>MAVPVAQKAVSILRALPPVAIFSRSSRNKTLLFAVENPATGKTITTIQAGDTESTNAAVEASQAAYVKWKVRTPHERCVFLMRASDQIKKGARELAVLLCLETGKPFTDAEDEITVMIQIFEYFGSIRDELQMELFDQDGIYSAVIYEPLGVCAGIIPYNSPPIHVGAKVAPCLAAGNTIILKPSQQAPLTAISIVESLQKVLPKDVIQTVPGLGPEVPQALINHPLVKMVSFTGSSTVGAQVASSAGATLTTTALQLGGKTAFIVFADADLDTAVHDAFEGAFFNKGEACTASMLILVHKSLYPVFVEKMAAGVSKLKAGDGLDPSTQIRAVVSREKRQQALKAIELAKSQGARLAAQGSMSNYAHADGFFVLPTLLADVTPEMMAIAAVEICAPIACVGFFGTEDEAVEIVNASRYGLCAGIYSTDMSRAMRIARRIDVGVVLVNNYSRGVLGTPLGGTKDSGHGRELWSGSLREWSSIKNIRYPNRSGPMPRWKVTADIFDIPLESAKSDSL</sequence>
<dbReference type="InterPro" id="IPR016162">
    <property type="entry name" value="Ald_DH_N"/>
</dbReference>
<dbReference type="AlphaFoldDB" id="A0A1V6P9Y1"/>
<proteinExistence type="inferred from homology"/>
<feature type="domain" description="Aldehyde dehydrogenase" evidence="5">
    <location>
        <begin position="33"/>
        <end position="484"/>
    </location>
</feature>
<dbReference type="STRING" id="69771.A0A1V6P9Y1"/>
<evidence type="ECO:0000256" key="2">
    <source>
        <dbReference type="ARBA" id="ARBA00023002"/>
    </source>
</evidence>
<comment type="catalytic activity">
    <reaction evidence="4">
        <text>an aldehyde + NAD(+) + H2O = a carboxylate + NADH + 2 H(+)</text>
        <dbReference type="Rhea" id="RHEA:16185"/>
        <dbReference type="ChEBI" id="CHEBI:15377"/>
        <dbReference type="ChEBI" id="CHEBI:15378"/>
        <dbReference type="ChEBI" id="CHEBI:17478"/>
        <dbReference type="ChEBI" id="CHEBI:29067"/>
        <dbReference type="ChEBI" id="CHEBI:57540"/>
        <dbReference type="ChEBI" id="CHEBI:57945"/>
        <dbReference type="EC" id="1.2.1.3"/>
    </reaction>
</comment>
<evidence type="ECO:0000256" key="4">
    <source>
        <dbReference type="ARBA" id="ARBA00049194"/>
    </source>
</evidence>
<dbReference type="Pfam" id="PF00171">
    <property type="entry name" value="Aldedh"/>
    <property type="match status" value="1"/>
</dbReference>
<evidence type="ECO:0000256" key="3">
    <source>
        <dbReference type="ARBA" id="ARBA00024226"/>
    </source>
</evidence>
<evidence type="ECO:0000313" key="7">
    <source>
        <dbReference type="Proteomes" id="UP000191522"/>
    </source>
</evidence>
<dbReference type="Gene3D" id="3.40.309.10">
    <property type="entry name" value="Aldehyde Dehydrogenase, Chain A, domain 2"/>
    <property type="match status" value="1"/>
</dbReference>
<accession>A0A1V6P9Y1</accession>
<comment type="similarity">
    <text evidence="1">Belongs to the aldehyde dehydrogenase family.</text>
</comment>
<dbReference type="Proteomes" id="UP000191522">
    <property type="component" value="Unassembled WGS sequence"/>
</dbReference>
<dbReference type="OMA" id="MAMNAPF"/>
<organism evidence="6 7">
    <name type="scientific">Penicillium decumbens</name>
    <dbReference type="NCBI Taxonomy" id="69771"/>
    <lineage>
        <taxon>Eukaryota</taxon>
        <taxon>Fungi</taxon>
        <taxon>Dikarya</taxon>
        <taxon>Ascomycota</taxon>
        <taxon>Pezizomycotina</taxon>
        <taxon>Eurotiomycetes</taxon>
        <taxon>Eurotiomycetidae</taxon>
        <taxon>Eurotiales</taxon>
        <taxon>Aspergillaceae</taxon>
        <taxon>Penicillium</taxon>
    </lineage>
</organism>
<dbReference type="InterPro" id="IPR016163">
    <property type="entry name" value="Ald_DH_C"/>
</dbReference>
<protein>
    <recommendedName>
        <fullName evidence="3">aldehyde dehydrogenase (NAD(+))</fullName>
        <ecNumber evidence="3">1.2.1.3</ecNumber>
    </recommendedName>
</protein>
<name>A0A1V6P9Y1_PENDC</name>
<dbReference type="InterPro" id="IPR016161">
    <property type="entry name" value="Ald_DH/histidinol_DH"/>
</dbReference>
<dbReference type="InterPro" id="IPR015590">
    <property type="entry name" value="Aldehyde_DH_dom"/>
</dbReference>
<evidence type="ECO:0000313" key="6">
    <source>
        <dbReference type="EMBL" id="OQD73788.1"/>
    </source>
</evidence>
<keyword evidence="7" id="KW-1185">Reference proteome</keyword>
<gene>
    <name evidence="6" type="ORF">PENDEC_c013G02910</name>
</gene>
<dbReference type="PANTHER" id="PTHR11699">
    <property type="entry name" value="ALDEHYDE DEHYDROGENASE-RELATED"/>
    <property type="match status" value="1"/>
</dbReference>
<dbReference type="CDD" id="cd07078">
    <property type="entry name" value="ALDH"/>
    <property type="match status" value="1"/>
</dbReference>
<dbReference type="GO" id="GO:0004029">
    <property type="term" value="F:aldehyde dehydrogenase (NAD+) activity"/>
    <property type="evidence" value="ECO:0007669"/>
    <property type="project" value="UniProtKB-EC"/>
</dbReference>
<dbReference type="SUPFAM" id="SSF53720">
    <property type="entry name" value="ALDH-like"/>
    <property type="match status" value="1"/>
</dbReference>
<evidence type="ECO:0000259" key="5">
    <source>
        <dbReference type="Pfam" id="PF00171"/>
    </source>
</evidence>
<keyword evidence="2" id="KW-0560">Oxidoreductase</keyword>
<dbReference type="Gene3D" id="3.40.605.10">
    <property type="entry name" value="Aldehyde Dehydrogenase, Chain A, domain 1"/>
    <property type="match status" value="1"/>
</dbReference>
<reference evidence="7" key="1">
    <citation type="journal article" date="2017" name="Nat. Microbiol.">
        <title>Global analysis of biosynthetic gene clusters reveals vast potential of secondary metabolite production in Penicillium species.</title>
        <authorList>
            <person name="Nielsen J.C."/>
            <person name="Grijseels S."/>
            <person name="Prigent S."/>
            <person name="Ji B."/>
            <person name="Dainat J."/>
            <person name="Nielsen K.F."/>
            <person name="Frisvad J.C."/>
            <person name="Workman M."/>
            <person name="Nielsen J."/>
        </authorList>
    </citation>
    <scope>NUCLEOTIDE SEQUENCE [LARGE SCALE GENOMIC DNA]</scope>
    <source>
        <strain evidence="7">IBT 11843</strain>
    </source>
</reference>
<comment type="caution">
    <text evidence="6">The sequence shown here is derived from an EMBL/GenBank/DDBJ whole genome shotgun (WGS) entry which is preliminary data.</text>
</comment>
<dbReference type="OrthoDB" id="310895at2759"/>
<dbReference type="EMBL" id="MDYL01000013">
    <property type="protein sequence ID" value="OQD73788.1"/>
    <property type="molecule type" value="Genomic_DNA"/>
</dbReference>
<dbReference type="FunFam" id="3.40.605.10:FF:000007">
    <property type="entry name" value="NAD/NADP-dependent betaine aldehyde dehydrogenase"/>
    <property type="match status" value="1"/>
</dbReference>
<dbReference type="EC" id="1.2.1.3" evidence="3"/>